<dbReference type="Proteomes" id="UP001206788">
    <property type="component" value="Unassembled WGS sequence"/>
</dbReference>
<dbReference type="Pfam" id="PF00144">
    <property type="entry name" value="Beta-lactamase"/>
    <property type="match status" value="1"/>
</dbReference>
<reference evidence="2 3" key="1">
    <citation type="submission" date="2022-08" db="EMBL/GenBank/DDBJ databases">
        <title>Algoriphagus sp. CAU 1643 isolated from mud.</title>
        <authorList>
            <person name="Kim W."/>
        </authorList>
    </citation>
    <scope>NUCLEOTIDE SEQUENCE [LARGE SCALE GENOMIC DNA]</scope>
    <source>
        <strain evidence="2 3">CAU 1643</strain>
    </source>
</reference>
<organism evidence="2 3">
    <name type="scientific">Algoriphagus limi</name>
    <dbReference type="NCBI Taxonomy" id="2975273"/>
    <lineage>
        <taxon>Bacteria</taxon>
        <taxon>Pseudomonadati</taxon>
        <taxon>Bacteroidota</taxon>
        <taxon>Cytophagia</taxon>
        <taxon>Cytophagales</taxon>
        <taxon>Cyclobacteriaceae</taxon>
        <taxon>Algoriphagus</taxon>
    </lineage>
</organism>
<accession>A0ABT2GAN2</accession>
<dbReference type="InterPro" id="IPR012338">
    <property type="entry name" value="Beta-lactam/transpept-like"/>
</dbReference>
<dbReference type="EMBL" id="JANWGH010000002">
    <property type="protein sequence ID" value="MCS5491002.1"/>
    <property type="molecule type" value="Genomic_DNA"/>
</dbReference>
<dbReference type="RefSeq" id="WP_259414673.1">
    <property type="nucleotide sequence ID" value="NZ_JANWGH010000002.1"/>
</dbReference>
<dbReference type="InterPro" id="IPR050789">
    <property type="entry name" value="Diverse_Enzym_Activities"/>
</dbReference>
<evidence type="ECO:0000313" key="2">
    <source>
        <dbReference type="EMBL" id="MCS5491002.1"/>
    </source>
</evidence>
<dbReference type="PANTHER" id="PTHR43283">
    <property type="entry name" value="BETA-LACTAMASE-RELATED"/>
    <property type="match status" value="1"/>
</dbReference>
<comment type="caution">
    <text evidence="2">The sequence shown here is derived from an EMBL/GenBank/DDBJ whole genome shotgun (WGS) entry which is preliminary data.</text>
</comment>
<name>A0ABT2GAN2_9BACT</name>
<evidence type="ECO:0000313" key="3">
    <source>
        <dbReference type="Proteomes" id="UP001206788"/>
    </source>
</evidence>
<dbReference type="PROSITE" id="PS51257">
    <property type="entry name" value="PROKAR_LIPOPROTEIN"/>
    <property type="match status" value="1"/>
</dbReference>
<feature type="domain" description="Beta-lactamase-related" evidence="1">
    <location>
        <begin position="41"/>
        <end position="276"/>
    </location>
</feature>
<dbReference type="SUPFAM" id="SSF56601">
    <property type="entry name" value="beta-lactamase/transpeptidase-like"/>
    <property type="match status" value="1"/>
</dbReference>
<evidence type="ECO:0000259" key="1">
    <source>
        <dbReference type="Pfam" id="PF00144"/>
    </source>
</evidence>
<dbReference type="InterPro" id="IPR001466">
    <property type="entry name" value="Beta-lactam-related"/>
</dbReference>
<protein>
    <submittedName>
        <fullName evidence="2">Beta-lactamase family protein</fullName>
    </submittedName>
</protein>
<keyword evidence="3" id="KW-1185">Reference proteome</keyword>
<gene>
    <name evidence="2" type="ORF">NY014_11205</name>
</gene>
<sequence>MRKIFLLFLGLAIASCTSETEKIEVSENPISQHLDAYFTALTDLKEFNGVILAYKNDSLILDKAYNLFPNPNSSTYVSTESQFDIHSVAKLMTHYLIVKLEEEGRLSEEDPINRFFPDFPKGDQITVKMLLDHSSGLPRELLDLEGNEFDLEPSEIVALAKKQPLLFDPGEDAQYSNVGYELLYEVISQIYGKPFSQCVVDEIFVPLKMDHSGAHFYTNNKRLENPAKNHVLQDTSLVQVPNILEDEFKTARFYSTAADLDRFQKALEKEPYASAMKNEAGVIAKDGGSKGIRAQVYTDLEKGFRFVLLANFDDMPFFKTIEDVSKILDSELVEIPKELNRIAIDVAPDILEKYAGSYFFADFDGLILRVEVEENGIAVFQDNEKIGSLKAESPTVFFENPKEPESFEFIPNEEGSYDVMMGWKGISVKGKRQ</sequence>
<proteinExistence type="predicted"/>
<dbReference type="Gene3D" id="3.40.710.10">
    <property type="entry name" value="DD-peptidase/beta-lactamase superfamily"/>
    <property type="match status" value="1"/>
</dbReference>